<evidence type="ECO:0000256" key="1">
    <source>
        <dbReference type="SAM" id="Phobius"/>
    </source>
</evidence>
<name>A0ABW7TC58_9ACTN</name>
<feature type="transmembrane region" description="Helical" evidence="1">
    <location>
        <begin position="75"/>
        <end position="92"/>
    </location>
</feature>
<keyword evidence="3" id="KW-1185">Reference proteome</keyword>
<evidence type="ECO:0000313" key="3">
    <source>
        <dbReference type="Proteomes" id="UP001611162"/>
    </source>
</evidence>
<dbReference type="Proteomes" id="UP001611162">
    <property type="component" value="Unassembled WGS sequence"/>
</dbReference>
<keyword evidence="1" id="KW-1133">Transmembrane helix</keyword>
<feature type="transmembrane region" description="Helical" evidence="1">
    <location>
        <begin position="45"/>
        <end position="63"/>
    </location>
</feature>
<keyword evidence="1" id="KW-0812">Transmembrane</keyword>
<dbReference type="RefSeq" id="WP_397614217.1">
    <property type="nucleotide sequence ID" value="NZ_JBIRRB010000011.1"/>
</dbReference>
<dbReference type="EMBL" id="JBIRRB010000011">
    <property type="protein sequence ID" value="MFI0914201.1"/>
    <property type="molecule type" value="Genomic_DNA"/>
</dbReference>
<evidence type="ECO:0000313" key="2">
    <source>
        <dbReference type="EMBL" id="MFI0914201.1"/>
    </source>
</evidence>
<gene>
    <name evidence="2" type="ORF">ACH4TF_27665</name>
</gene>
<evidence type="ECO:0008006" key="4">
    <source>
        <dbReference type="Google" id="ProtNLM"/>
    </source>
</evidence>
<accession>A0ABW7TC58</accession>
<sequence>MKFRTEIRTRPVQQTFDGITETVHEKYEVQVPELPPDWDQRVDRGILTAATVMVVASVIWSTISIGDLLTLESPAVAAYAGAMVFDIAWITCMAAEWRARYDKDRATRPRKAGYAALVTAMVAVGVHGWITWSPAVGIIGALVPLIAKGMSVVALDQASFPLDDLSQQWLNKQRAKIGAQLAIAAGRRQLARLGEQAMAQQVALAAITQLNVHRPEPLEDAAAGGTSDEGSVPPPPPLPFAAEIAAQLRALGITAGEAGAPVPPTDGDAAKPKQLKFPDDEGEDEEVVRPIAPPGASVRNTVKTAVACGIRDSASVLKYVQSVHGPNVNAETVERYRRDFIKKAG</sequence>
<proteinExistence type="predicted"/>
<protein>
    <recommendedName>
        <fullName evidence="4">Protein transporter Sec31</fullName>
    </recommendedName>
</protein>
<organism evidence="2 3">
    <name type="scientific">Streptomyces abikoensis</name>
    <dbReference type="NCBI Taxonomy" id="97398"/>
    <lineage>
        <taxon>Bacteria</taxon>
        <taxon>Bacillati</taxon>
        <taxon>Actinomycetota</taxon>
        <taxon>Actinomycetes</taxon>
        <taxon>Kitasatosporales</taxon>
        <taxon>Streptomycetaceae</taxon>
        <taxon>Streptomyces</taxon>
    </lineage>
</organism>
<comment type="caution">
    <text evidence="2">The sequence shown here is derived from an EMBL/GenBank/DDBJ whole genome shotgun (WGS) entry which is preliminary data.</text>
</comment>
<reference evidence="2 3" key="1">
    <citation type="submission" date="2024-10" db="EMBL/GenBank/DDBJ databases">
        <title>The Natural Products Discovery Center: Release of the First 8490 Sequenced Strains for Exploring Actinobacteria Biosynthetic Diversity.</title>
        <authorList>
            <person name="Kalkreuter E."/>
            <person name="Kautsar S.A."/>
            <person name="Yang D."/>
            <person name="Bader C.D."/>
            <person name="Teijaro C.N."/>
            <person name="Fluegel L."/>
            <person name="Davis C.M."/>
            <person name="Simpson J.R."/>
            <person name="Lauterbach L."/>
            <person name="Steele A.D."/>
            <person name="Gui C."/>
            <person name="Meng S."/>
            <person name="Li G."/>
            <person name="Viehrig K."/>
            <person name="Ye F."/>
            <person name="Su P."/>
            <person name="Kiefer A.F."/>
            <person name="Nichols A."/>
            <person name="Cepeda A.J."/>
            <person name="Yan W."/>
            <person name="Fan B."/>
            <person name="Jiang Y."/>
            <person name="Adhikari A."/>
            <person name="Zheng C.-J."/>
            <person name="Schuster L."/>
            <person name="Cowan T.M."/>
            <person name="Smanski M.J."/>
            <person name="Chevrette M.G."/>
            <person name="De Carvalho L.P.S."/>
            <person name="Shen B."/>
        </authorList>
    </citation>
    <scope>NUCLEOTIDE SEQUENCE [LARGE SCALE GENOMIC DNA]</scope>
    <source>
        <strain evidence="2 3">NPDC020979</strain>
    </source>
</reference>
<feature type="transmembrane region" description="Helical" evidence="1">
    <location>
        <begin position="112"/>
        <end position="130"/>
    </location>
</feature>
<keyword evidence="1" id="KW-0472">Membrane</keyword>